<reference evidence="3 4" key="1">
    <citation type="submission" date="2015-10" db="EMBL/GenBank/DDBJ databases">
        <title>Full genome of DAOMC 229536 Phialocephala scopiformis, a fungal endophyte of spruce producing the potent anti-insectan compound rugulosin.</title>
        <authorList>
            <consortium name="DOE Joint Genome Institute"/>
            <person name="Walker A.K."/>
            <person name="Frasz S.L."/>
            <person name="Seifert K.A."/>
            <person name="Miller J.D."/>
            <person name="Mondo S.J."/>
            <person name="Labutti K."/>
            <person name="Lipzen A."/>
            <person name="Dockter R."/>
            <person name="Kennedy M."/>
            <person name="Grigoriev I.V."/>
            <person name="Spatafora J.W."/>
        </authorList>
    </citation>
    <scope>NUCLEOTIDE SEQUENCE [LARGE SCALE GENOMIC DNA]</scope>
    <source>
        <strain evidence="3 4">CBS 120377</strain>
    </source>
</reference>
<dbReference type="Proteomes" id="UP000070700">
    <property type="component" value="Unassembled WGS sequence"/>
</dbReference>
<dbReference type="GO" id="GO:0003700">
    <property type="term" value="F:DNA-binding transcription factor activity"/>
    <property type="evidence" value="ECO:0007669"/>
    <property type="project" value="InterPro"/>
</dbReference>
<sequence length="315" mass="35522">MHLPATKRPESSNLFDKRSQEVSTCGMGRKISAAWSAISDQRERRKAQNRLSQRKKRQRDTQKHYTESNILQDVNGLENRCHGFSSTFNDTPLDEWLDCDQIDLEISEPSFTFHIPDDHLSFPEPLDPLDSNNQTFDLSLYQPICSNFDSDNDALISTIGPEEIFNWFETRYPDVERAAASSPLSAPGECTSFTPWSSSLVLVDSESLSAADYAFQEHGLAPSPTAPLNERLEFLLSIAQHIGFSSLDEVLLSYYTGRFDTPPAFREAQCRDLSNLLTHPLQTSHQCSGWESDGVQEESDAVEFVHQAVDNHEAE</sequence>
<keyword evidence="4" id="KW-1185">Reference proteome</keyword>
<feature type="compositionally biased region" description="Basic and acidic residues" evidence="1">
    <location>
        <begin position="7"/>
        <end position="20"/>
    </location>
</feature>
<evidence type="ECO:0000313" key="4">
    <source>
        <dbReference type="Proteomes" id="UP000070700"/>
    </source>
</evidence>
<evidence type="ECO:0000259" key="2">
    <source>
        <dbReference type="PROSITE" id="PS00036"/>
    </source>
</evidence>
<protein>
    <recommendedName>
        <fullName evidence="2">BZIP domain-containing protein</fullName>
    </recommendedName>
</protein>
<dbReference type="OrthoDB" id="4367792at2759"/>
<organism evidence="3 4">
    <name type="scientific">Mollisia scopiformis</name>
    <name type="common">Conifer needle endophyte fungus</name>
    <name type="synonym">Phialocephala scopiformis</name>
    <dbReference type="NCBI Taxonomy" id="149040"/>
    <lineage>
        <taxon>Eukaryota</taxon>
        <taxon>Fungi</taxon>
        <taxon>Dikarya</taxon>
        <taxon>Ascomycota</taxon>
        <taxon>Pezizomycotina</taxon>
        <taxon>Leotiomycetes</taxon>
        <taxon>Helotiales</taxon>
        <taxon>Mollisiaceae</taxon>
        <taxon>Mollisia</taxon>
    </lineage>
</organism>
<feature type="region of interest" description="Disordered" evidence="1">
    <location>
        <begin position="1"/>
        <end position="21"/>
    </location>
</feature>
<dbReference type="AlphaFoldDB" id="A0A194XD71"/>
<dbReference type="InterPro" id="IPR004827">
    <property type="entry name" value="bZIP"/>
</dbReference>
<feature type="domain" description="BZIP" evidence="2">
    <location>
        <begin position="44"/>
        <end position="59"/>
    </location>
</feature>
<evidence type="ECO:0000256" key="1">
    <source>
        <dbReference type="SAM" id="MobiDB-lite"/>
    </source>
</evidence>
<dbReference type="PROSITE" id="PS00036">
    <property type="entry name" value="BZIP_BASIC"/>
    <property type="match status" value="1"/>
</dbReference>
<accession>A0A194XD71</accession>
<gene>
    <name evidence="3" type="ORF">LY89DRAFT_59944</name>
</gene>
<feature type="compositionally biased region" description="Basic residues" evidence="1">
    <location>
        <begin position="44"/>
        <end position="58"/>
    </location>
</feature>
<proteinExistence type="predicted"/>
<evidence type="ECO:0000313" key="3">
    <source>
        <dbReference type="EMBL" id="KUJ17702.1"/>
    </source>
</evidence>
<dbReference type="InParanoid" id="A0A194XD71"/>
<dbReference type="CDD" id="cd14688">
    <property type="entry name" value="bZIP_YAP"/>
    <property type="match status" value="1"/>
</dbReference>
<name>A0A194XD71_MOLSC</name>
<dbReference type="EMBL" id="KQ947414">
    <property type="protein sequence ID" value="KUJ17702.1"/>
    <property type="molecule type" value="Genomic_DNA"/>
</dbReference>
<feature type="region of interest" description="Disordered" evidence="1">
    <location>
        <begin position="37"/>
        <end position="67"/>
    </location>
</feature>
<dbReference type="RefSeq" id="XP_018072057.1">
    <property type="nucleotide sequence ID" value="XM_018210094.1"/>
</dbReference>
<dbReference type="KEGG" id="psco:LY89DRAFT_59944"/>
<dbReference type="GeneID" id="28819820"/>